<evidence type="ECO:0000313" key="4">
    <source>
        <dbReference type="EMBL" id="OHB01736.1"/>
    </source>
</evidence>
<dbReference type="InterPro" id="IPR015797">
    <property type="entry name" value="NUDIX_hydrolase-like_dom_sf"/>
</dbReference>
<dbReference type="SUPFAM" id="SSF55811">
    <property type="entry name" value="Nudix"/>
    <property type="match status" value="1"/>
</dbReference>
<dbReference type="Pfam" id="PF00293">
    <property type="entry name" value="NUDIX"/>
    <property type="match status" value="1"/>
</dbReference>
<proteinExistence type="predicted"/>
<dbReference type="GO" id="GO:0016787">
    <property type="term" value="F:hydrolase activity"/>
    <property type="evidence" value="ECO:0007669"/>
    <property type="project" value="UniProtKB-KW"/>
</dbReference>
<evidence type="ECO:0000259" key="3">
    <source>
        <dbReference type="PROSITE" id="PS51462"/>
    </source>
</evidence>
<name>A0A1G2TWQ4_9BACT</name>
<dbReference type="Gene3D" id="3.90.79.10">
    <property type="entry name" value="Nucleoside Triphosphate Pyrophosphohydrolase"/>
    <property type="match status" value="1"/>
</dbReference>
<dbReference type="EMBL" id="MHWB01000010">
    <property type="protein sequence ID" value="OHB01736.1"/>
    <property type="molecule type" value="Genomic_DNA"/>
</dbReference>
<comment type="caution">
    <text evidence="4">The sequence shown here is derived from an EMBL/GenBank/DDBJ whole genome shotgun (WGS) entry which is preliminary data.</text>
</comment>
<dbReference type="PANTHER" id="PTHR43046">
    <property type="entry name" value="GDP-MANNOSE MANNOSYL HYDROLASE"/>
    <property type="match status" value="1"/>
</dbReference>
<dbReference type="PANTHER" id="PTHR43046:SF14">
    <property type="entry name" value="MUTT_NUDIX FAMILY PROTEIN"/>
    <property type="match status" value="1"/>
</dbReference>
<dbReference type="PROSITE" id="PS51462">
    <property type="entry name" value="NUDIX"/>
    <property type="match status" value="1"/>
</dbReference>
<keyword evidence="2" id="KW-0378">Hydrolase</keyword>
<reference evidence="4 5" key="1">
    <citation type="journal article" date="2016" name="Nat. Commun.">
        <title>Thousands of microbial genomes shed light on interconnected biogeochemical processes in an aquifer system.</title>
        <authorList>
            <person name="Anantharaman K."/>
            <person name="Brown C.T."/>
            <person name="Hug L.A."/>
            <person name="Sharon I."/>
            <person name="Castelle C.J."/>
            <person name="Probst A.J."/>
            <person name="Thomas B.C."/>
            <person name="Singh A."/>
            <person name="Wilkins M.J."/>
            <person name="Karaoz U."/>
            <person name="Brodie E.L."/>
            <person name="Williams K.H."/>
            <person name="Hubbard S.S."/>
            <person name="Banfield J.F."/>
        </authorList>
    </citation>
    <scope>NUCLEOTIDE SEQUENCE [LARGE SCALE GENOMIC DNA]</scope>
</reference>
<dbReference type="STRING" id="1802758.A3A96_04195"/>
<evidence type="ECO:0000256" key="1">
    <source>
        <dbReference type="ARBA" id="ARBA00001946"/>
    </source>
</evidence>
<dbReference type="AlphaFoldDB" id="A0A1G2TWQ4"/>
<evidence type="ECO:0000313" key="5">
    <source>
        <dbReference type="Proteomes" id="UP000177707"/>
    </source>
</evidence>
<accession>A0A1G2TWQ4</accession>
<organism evidence="4 5">
    <name type="scientific">Candidatus Zambryskibacteria bacterium RIFCSPLOWO2_01_FULL_39_39</name>
    <dbReference type="NCBI Taxonomy" id="1802758"/>
    <lineage>
        <taxon>Bacteria</taxon>
        <taxon>Candidatus Zambryskiibacteriota</taxon>
    </lineage>
</organism>
<dbReference type="Proteomes" id="UP000177707">
    <property type="component" value="Unassembled WGS sequence"/>
</dbReference>
<dbReference type="InterPro" id="IPR000086">
    <property type="entry name" value="NUDIX_hydrolase_dom"/>
</dbReference>
<protein>
    <recommendedName>
        <fullName evidence="3">Nudix hydrolase domain-containing protein</fullName>
    </recommendedName>
</protein>
<sequence length="164" mass="18853">MASKYTPFEIVITAIIVKDGKYLVTRRSMQKKRFGGKWTVPGGHMETSDFTSYPKETEHYWYNVLEKTLAREVKEEVGLQIDNVRYVTSLANIHDDDGMPSLVISCLVDYVSGEVVLQEEEADKYEWVSLEEAKKYELIDGILDELAMAENVLKTGKIGEWKRH</sequence>
<evidence type="ECO:0000256" key="2">
    <source>
        <dbReference type="ARBA" id="ARBA00022801"/>
    </source>
</evidence>
<gene>
    <name evidence="4" type="ORF">A3A96_04195</name>
</gene>
<feature type="domain" description="Nudix hydrolase" evidence="3">
    <location>
        <begin position="7"/>
        <end position="151"/>
    </location>
</feature>
<comment type="cofactor">
    <cofactor evidence="1">
        <name>Mg(2+)</name>
        <dbReference type="ChEBI" id="CHEBI:18420"/>
    </cofactor>
</comment>